<sequence>MIDPHDTQTLDLVQAARRPLTSAERQRRHREKKKREREEGRRVDMEFTSDELTLLRYLAGKESQYCNEWHPGSQNERAYTSLWRRLSVASVGHDYPGDVRWSREALEQDAAEVRCFLERQRLEVKGLRARVEQLEQENSKLVAERGSPLGGGGDLQDAEGLREFRLSDSDLAFLLWCIDDHMTIRNDLEHLYVPSVRDLIDRLFKDSRFSVCIETMGNDQGIQNILKRHKDEASRAHRNYQEEFKARSRDGERYTQSLRSLERENSMVVAERTQAFEAVAVLQQRLREAGLSDDYRA</sequence>
<feature type="coiled-coil region" evidence="1">
    <location>
        <begin position="117"/>
        <end position="144"/>
    </location>
</feature>
<evidence type="ECO:0000313" key="4">
    <source>
        <dbReference type="Proteomes" id="UP000199267"/>
    </source>
</evidence>
<keyword evidence="1" id="KW-0175">Coiled coil</keyword>
<reference evidence="3 4" key="1">
    <citation type="submission" date="2016-10" db="EMBL/GenBank/DDBJ databases">
        <authorList>
            <person name="de Groot N.N."/>
        </authorList>
    </citation>
    <scope>NUCLEOTIDE SEQUENCE [LARGE SCALE GENOMIC DNA]</scope>
    <source>
        <strain evidence="3 4">DSM 378</strain>
    </source>
</reference>
<dbReference type="AlphaFoldDB" id="A0A1H9MMM9"/>
<organism evidence="3 4">
    <name type="scientific">Azotobacter beijerinckii</name>
    <dbReference type="NCBI Taxonomy" id="170623"/>
    <lineage>
        <taxon>Bacteria</taxon>
        <taxon>Pseudomonadati</taxon>
        <taxon>Pseudomonadota</taxon>
        <taxon>Gammaproteobacteria</taxon>
        <taxon>Pseudomonadales</taxon>
        <taxon>Pseudomonadaceae</taxon>
        <taxon>Azotobacter</taxon>
    </lineage>
</organism>
<proteinExistence type="predicted"/>
<accession>A0A1H9MMM9</accession>
<evidence type="ECO:0000256" key="1">
    <source>
        <dbReference type="SAM" id="Coils"/>
    </source>
</evidence>
<feature type="region of interest" description="Disordered" evidence="2">
    <location>
        <begin position="1"/>
        <end position="42"/>
    </location>
</feature>
<evidence type="ECO:0000313" key="3">
    <source>
        <dbReference type="EMBL" id="SER24966.1"/>
    </source>
</evidence>
<gene>
    <name evidence="3" type="ORF">SAMN04244573_03194</name>
</gene>
<dbReference type="Proteomes" id="UP000199267">
    <property type="component" value="Unassembled WGS sequence"/>
</dbReference>
<feature type="compositionally biased region" description="Basic residues" evidence="2">
    <location>
        <begin position="26"/>
        <end position="35"/>
    </location>
</feature>
<dbReference type="EMBL" id="FOFJ01000036">
    <property type="protein sequence ID" value="SER24966.1"/>
    <property type="molecule type" value="Genomic_DNA"/>
</dbReference>
<name>A0A1H9MMM9_9GAMM</name>
<evidence type="ECO:0000256" key="2">
    <source>
        <dbReference type="SAM" id="MobiDB-lite"/>
    </source>
</evidence>
<protein>
    <submittedName>
        <fullName evidence="3">Uncharacterized protein</fullName>
    </submittedName>
</protein>
<dbReference type="RefSeq" id="WP_090623761.1">
    <property type="nucleotide sequence ID" value="NZ_FOFJ01000036.1"/>
</dbReference>